<dbReference type="Proteomes" id="UP000236728">
    <property type="component" value="Unassembled WGS sequence"/>
</dbReference>
<dbReference type="EMBL" id="FNVA01000006">
    <property type="protein sequence ID" value="SEG55019.1"/>
    <property type="molecule type" value="Genomic_DNA"/>
</dbReference>
<feature type="transmembrane region" description="Helical" evidence="1">
    <location>
        <begin position="43"/>
        <end position="66"/>
    </location>
</feature>
<evidence type="ECO:0000313" key="2">
    <source>
        <dbReference type="EMBL" id="SEG55019.1"/>
    </source>
</evidence>
<feature type="transmembrane region" description="Helical" evidence="1">
    <location>
        <begin position="78"/>
        <end position="98"/>
    </location>
</feature>
<reference evidence="2 3" key="1">
    <citation type="submission" date="2016-10" db="EMBL/GenBank/DDBJ databases">
        <authorList>
            <person name="de Groot N.N."/>
        </authorList>
    </citation>
    <scope>NUCLEOTIDE SEQUENCE [LARGE SCALE GENOMIC DNA]</scope>
    <source>
        <strain evidence="2 3">DSM 22489</strain>
    </source>
</reference>
<protein>
    <submittedName>
        <fullName evidence="2">Uncharacterized protein</fullName>
    </submittedName>
</protein>
<accession>A0A1H6B2H2</accession>
<evidence type="ECO:0000256" key="1">
    <source>
        <dbReference type="SAM" id="Phobius"/>
    </source>
</evidence>
<keyword evidence="1" id="KW-1133">Transmembrane helix</keyword>
<proteinExistence type="predicted"/>
<keyword evidence="1" id="KW-0472">Membrane</keyword>
<sequence>MHLLALHAFAQTHHQIASAASLLLQDASSGFTPEQGRQFGAAMAGMMGIFMLIGLAFMAFFIFLFWRILSKAGFAGPLALLALFPGIGSLIVLCILAFGDWKVIPAPQQAYYPPQYPPQYPPAPPTQL</sequence>
<dbReference type="RefSeq" id="WP_103934321.1">
    <property type="nucleotide sequence ID" value="NZ_FNVA01000006.1"/>
</dbReference>
<dbReference type="AlphaFoldDB" id="A0A1H6B2H2"/>
<name>A0A1H6B2H2_9BACT</name>
<evidence type="ECO:0000313" key="3">
    <source>
        <dbReference type="Proteomes" id="UP000236728"/>
    </source>
</evidence>
<keyword evidence="3" id="KW-1185">Reference proteome</keyword>
<gene>
    <name evidence="2" type="ORF">SAMN05421819_3462</name>
</gene>
<keyword evidence="1" id="KW-0812">Transmembrane</keyword>
<organism evidence="2 3">
    <name type="scientific">Bryocella elongata</name>
    <dbReference type="NCBI Taxonomy" id="863522"/>
    <lineage>
        <taxon>Bacteria</taxon>
        <taxon>Pseudomonadati</taxon>
        <taxon>Acidobacteriota</taxon>
        <taxon>Terriglobia</taxon>
        <taxon>Terriglobales</taxon>
        <taxon>Acidobacteriaceae</taxon>
        <taxon>Bryocella</taxon>
    </lineage>
</organism>